<dbReference type="Proteomes" id="UP000186917">
    <property type="component" value="Unassembled WGS sequence"/>
</dbReference>
<dbReference type="OrthoDB" id="7067622at2"/>
<sequence>MANSVDYKFYSNISNTVIAERFNQFVKDMGYQIELSNADKSEEESLFRFYYKNEEMLSYHEENGYNTDLNGEGCFSLSSEAETLNEEFIVADTLDIETGFSQSVKFVFGKSYSYLLSVPDIIEEDPFSKKIFDGLYQIIQKEAGVSS</sequence>
<accession>A0A173MFH4</accession>
<keyword evidence="2" id="KW-1185">Reference proteome</keyword>
<dbReference type="EMBL" id="FTOR01000006">
    <property type="protein sequence ID" value="SIT25501.1"/>
    <property type="molecule type" value="Genomic_DNA"/>
</dbReference>
<protein>
    <submittedName>
        <fullName evidence="1">Uncharacterized protein</fullName>
    </submittedName>
</protein>
<organism evidence="1 2">
    <name type="scientific">Filimonas lacunae</name>
    <dbReference type="NCBI Taxonomy" id="477680"/>
    <lineage>
        <taxon>Bacteria</taxon>
        <taxon>Pseudomonadati</taxon>
        <taxon>Bacteroidota</taxon>
        <taxon>Chitinophagia</taxon>
        <taxon>Chitinophagales</taxon>
        <taxon>Chitinophagaceae</taxon>
        <taxon>Filimonas</taxon>
    </lineage>
</organism>
<evidence type="ECO:0000313" key="1">
    <source>
        <dbReference type="EMBL" id="SIT25501.1"/>
    </source>
</evidence>
<name>A0A173MFH4_9BACT</name>
<reference evidence="2" key="1">
    <citation type="submission" date="2017-01" db="EMBL/GenBank/DDBJ databases">
        <authorList>
            <person name="Varghese N."/>
            <person name="Submissions S."/>
        </authorList>
    </citation>
    <scope>NUCLEOTIDE SEQUENCE [LARGE SCALE GENOMIC DNA]</scope>
    <source>
        <strain evidence="2">DSM 21054</strain>
    </source>
</reference>
<dbReference type="KEGG" id="fln:FLA_2272"/>
<dbReference type="RefSeq" id="WP_076380511.1">
    <property type="nucleotide sequence ID" value="NZ_AP017422.1"/>
</dbReference>
<dbReference type="STRING" id="477680.SAMN05421788_106323"/>
<gene>
    <name evidence="1" type="ORF">SAMN05421788_106323</name>
</gene>
<dbReference type="AlphaFoldDB" id="A0A173MFH4"/>
<evidence type="ECO:0000313" key="2">
    <source>
        <dbReference type="Proteomes" id="UP000186917"/>
    </source>
</evidence>
<proteinExistence type="predicted"/>